<protein>
    <submittedName>
        <fullName evidence="2">ATP-binding protein</fullName>
    </submittedName>
</protein>
<dbReference type="InterPro" id="IPR027417">
    <property type="entry name" value="P-loop_NTPase"/>
</dbReference>
<dbReference type="AlphaFoldDB" id="A0A5D8QHX4"/>
<dbReference type="Gene3D" id="3.40.50.300">
    <property type="entry name" value="P-loop containing nucleotide triphosphate hydrolases"/>
    <property type="match status" value="2"/>
</dbReference>
<name>A0A5D8QHX4_9THEO</name>
<evidence type="ECO:0000313" key="3">
    <source>
        <dbReference type="Proteomes" id="UP000322976"/>
    </source>
</evidence>
<sequence>MMQVVGSTTEQFVYVASKDRRFNINEILVIEDRVHGDIKGEVVETTSFNRYIPMAGVRNGFVDRNTLEFMRQVGFSIEDESTHVAKVRILDMLTSPVEVGSSVRLPAFDEVRELLLKKGPEEGLTLGTILGTEEVSKGMPDELCDIAYLFEKGKGILPQNGVPFIFDYQAMSEYPHIGIFGGSGSGKSFGLRVILEELMKKRVPAIVFDPHFEMEFNNPMEGIPDKFKEDFTAHYEVFTAGRDIGIDFTELTQEDLVNILRASGGSISESMENAIRTLYKRKDTFTTFRDRLIDLSDALDLGKDRILRMMRDGGMAPEEVARLASYQALIDAYGNAVPYSGTVKAILWRLNNVARENLFLHNIEPILKAIKSRKTCVIRGSSLWVLTVFSSYLIKNLYSRRRRYRDSEFSGEAVEKFPPFVVATDEAHNFAPRSTPSPSKDVIREIAQEGRKYGVFLILATQRPALLDDTITAQLNTKIIFRTVRSVDIATIKEETDINPDEAARLPYLASGTAFISSAITGRTTAVRIRASKTVSPHAINPFEELERDYSSENDRLKKLLLSEMPIYMGNLRSVLERVNEELGMTYTRDEIVKVLHELVAEGQARLEKTPLGEMVSEVIQ</sequence>
<dbReference type="RefSeq" id="WP_149544457.1">
    <property type="nucleotide sequence ID" value="NZ_VTPS01000003.1"/>
</dbReference>
<organism evidence="2 3">
    <name type="scientific">Calorimonas adulescens</name>
    <dbReference type="NCBI Taxonomy" id="2606906"/>
    <lineage>
        <taxon>Bacteria</taxon>
        <taxon>Bacillati</taxon>
        <taxon>Bacillota</taxon>
        <taxon>Clostridia</taxon>
        <taxon>Thermoanaerobacterales</taxon>
        <taxon>Thermoanaerobacteraceae</taxon>
        <taxon>Calorimonas</taxon>
    </lineage>
</organism>
<dbReference type="InterPro" id="IPR008571">
    <property type="entry name" value="HerA-like"/>
</dbReference>
<proteinExistence type="predicted"/>
<evidence type="ECO:0000259" key="1">
    <source>
        <dbReference type="Pfam" id="PF01935"/>
    </source>
</evidence>
<evidence type="ECO:0000313" key="2">
    <source>
        <dbReference type="EMBL" id="TZE82898.1"/>
    </source>
</evidence>
<dbReference type="Pfam" id="PF01935">
    <property type="entry name" value="DUF87"/>
    <property type="match status" value="1"/>
</dbReference>
<accession>A0A5D8QHX4</accession>
<dbReference type="SUPFAM" id="SSF52540">
    <property type="entry name" value="P-loop containing nucleoside triphosphate hydrolases"/>
    <property type="match status" value="1"/>
</dbReference>
<dbReference type="EMBL" id="VTPS01000003">
    <property type="protein sequence ID" value="TZE82898.1"/>
    <property type="molecule type" value="Genomic_DNA"/>
</dbReference>
<dbReference type="PANTHER" id="PTHR42957:SF2">
    <property type="entry name" value="HELICASE HERA CENTRAL DOMAIN-CONTAINING PROTEIN"/>
    <property type="match status" value="1"/>
</dbReference>
<keyword evidence="3" id="KW-1185">Reference proteome</keyword>
<reference evidence="2 3" key="1">
    <citation type="submission" date="2019-08" db="EMBL/GenBank/DDBJ databases">
        <title>Calorimonas adulescens gen. nov., sp. nov., an anaerobic thermophilic bacterium from Sakhalin hot spring.</title>
        <authorList>
            <person name="Khomyakova M.A."/>
            <person name="Merkel A.Y."/>
            <person name="Novikov A."/>
            <person name="Bonch-Osmolovskaya E.A."/>
            <person name="Slobodkin A.I."/>
        </authorList>
    </citation>
    <scope>NUCLEOTIDE SEQUENCE [LARGE SCALE GENOMIC DNA]</scope>
    <source>
        <strain evidence="2 3">A05MB</strain>
    </source>
</reference>
<dbReference type="Proteomes" id="UP000322976">
    <property type="component" value="Unassembled WGS sequence"/>
</dbReference>
<keyword evidence="2" id="KW-0547">Nucleotide-binding</keyword>
<gene>
    <name evidence="2" type="ORF">FWJ32_02790</name>
</gene>
<dbReference type="PANTHER" id="PTHR42957">
    <property type="entry name" value="HELICASE MJ1565-RELATED"/>
    <property type="match status" value="1"/>
</dbReference>
<dbReference type="InterPro" id="IPR002789">
    <property type="entry name" value="HerA_central"/>
</dbReference>
<keyword evidence="2" id="KW-0067">ATP-binding</keyword>
<feature type="domain" description="Helicase HerA central" evidence="1">
    <location>
        <begin position="160"/>
        <end position="300"/>
    </location>
</feature>
<comment type="caution">
    <text evidence="2">The sequence shown here is derived from an EMBL/GenBank/DDBJ whole genome shotgun (WGS) entry which is preliminary data.</text>
</comment>
<dbReference type="GO" id="GO:0005524">
    <property type="term" value="F:ATP binding"/>
    <property type="evidence" value="ECO:0007669"/>
    <property type="project" value="UniProtKB-KW"/>
</dbReference>